<evidence type="ECO:0000256" key="2">
    <source>
        <dbReference type="ARBA" id="ARBA00023125"/>
    </source>
</evidence>
<reference evidence="11 12" key="1">
    <citation type="submission" date="2016-10" db="EMBL/GenBank/DDBJ databases">
        <authorList>
            <person name="de Groot N.N."/>
        </authorList>
    </citation>
    <scope>NUCLEOTIDE SEQUENCE [LARGE SCALE GENOMIC DNA]</scope>
    <source>
        <strain evidence="9 11">CGMCC 1.9095</strain>
        <strain evidence="8 12">DSM 22558</strain>
    </source>
</reference>
<keyword evidence="3" id="KW-0804">Transcription</keyword>
<name>A0A1H9U4G8_9GAMM</name>
<evidence type="ECO:0000313" key="9">
    <source>
        <dbReference type="EMBL" id="SFM05064.1"/>
    </source>
</evidence>
<evidence type="ECO:0000313" key="8">
    <source>
        <dbReference type="EMBL" id="SES04326.1"/>
    </source>
</evidence>
<sequence>MDAEVTRGSDRNMAKSSLVTVKPVVNAVRILRFLSQAGAPARSVDIARKLDINPSTCFNILRTLVAEDMVEFSPISKRYSAGFGLARLVEQFVTQGQKVQRAKPLLESFAADSKVTVTLWRRMGSDRSVIVSSATCPTDVSINMSEGQRVPILMGASGRLYASELDLDAEQPREMFEKIRWGGQLSYATYRQQVADAAERGWAIDDGHFSIGILAVAAPVYSPARTIDYTVSAVMFRGQRDEDGISELGKALCGLCNELQDVLF</sequence>
<evidence type="ECO:0000313" key="11">
    <source>
        <dbReference type="Proteomes" id="UP000186599"/>
    </source>
</evidence>
<dbReference type="EMBL" id="FOGN01000003">
    <property type="protein sequence ID" value="SES04326.1"/>
    <property type="molecule type" value="Genomic_DNA"/>
</dbReference>
<evidence type="ECO:0000259" key="6">
    <source>
        <dbReference type="PROSITE" id="PS51077"/>
    </source>
</evidence>
<dbReference type="InterPro" id="IPR050707">
    <property type="entry name" value="HTH_MetabolicPath_Reg"/>
</dbReference>
<dbReference type="AlphaFoldDB" id="A0A1H9U4G8"/>
<dbReference type="Gene3D" id="1.10.10.10">
    <property type="entry name" value="Winged helix-like DNA-binding domain superfamily/Winged helix DNA-binding domain"/>
    <property type="match status" value="1"/>
</dbReference>
<feature type="domain" description="HTH iclR-type" evidence="6">
    <location>
        <begin position="21"/>
        <end position="83"/>
    </location>
</feature>
<dbReference type="SMART" id="SM00346">
    <property type="entry name" value="HTH_ICLR"/>
    <property type="match status" value="1"/>
</dbReference>
<organism evidence="8 12">
    <name type="scientific">Halopseudomonas bauzanensis</name>
    <dbReference type="NCBI Taxonomy" id="653930"/>
    <lineage>
        <taxon>Bacteria</taxon>
        <taxon>Pseudomonadati</taxon>
        <taxon>Pseudomonadota</taxon>
        <taxon>Gammaproteobacteria</taxon>
        <taxon>Pseudomonadales</taxon>
        <taxon>Pseudomonadaceae</taxon>
        <taxon>Halopseudomonas</taxon>
    </lineage>
</organism>
<keyword evidence="11" id="KW-1185">Reference proteome</keyword>
<proteinExistence type="predicted"/>
<dbReference type="EMBL" id="FOUA01000003">
    <property type="protein sequence ID" value="SFM05064.1"/>
    <property type="molecule type" value="Genomic_DNA"/>
</dbReference>
<dbReference type="Pfam" id="PF01614">
    <property type="entry name" value="IclR_C"/>
    <property type="match status" value="1"/>
</dbReference>
<dbReference type="InterPro" id="IPR036390">
    <property type="entry name" value="WH_DNA-bd_sf"/>
</dbReference>
<dbReference type="GO" id="GO:0003700">
    <property type="term" value="F:DNA-binding transcription factor activity"/>
    <property type="evidence" value="ECO:0007669"/>
    <property type="project" value="TreeGrafter"/>
</dbReference>
<dbReference type="InterPro" id="IPR005471">
    <property type="entry name" value="Tscrpt_reg_IclR_N"/>
</dbReference>
<dbReference type="EMBL" id="SWAV01000007">
    <property type="protein sequence ID" value="TKA89662.1"/>
    <property type="molecule type" value="Genomic_DNA"/>
</dbReference>
<dbReference type="SUPFAM" id="SSF46785">
    <property type="entry name" value="Winged helix' DNA-binding domain"/>
    <property type="match status" value="1"/>
</dbReference>
<dbReference type="GO" id="GO:0045892">
    <property type="term" value="P:negative regulation of DNA-templated transcription"/>
    <property type="evidence" value="ECO:0007669"/>
    <property type="project" value="TreeGrafter"/>
</dbReference>
<dbReference type="Proteomes" id="UP000186904">
    <property type="component" value="Unassembled WGS sequence"/>
</dbReference>
<keyword evidence="2" id="KW-0238">DNA-binding</keyword>
<dbReference type="Proteomes" id="UP000186599">
    <property type="component" value="Unassembled WGS sequence"/>
</dbReference>
<dbReference type="PANTHER" id="PTHR30136:SF24">
    <property type="entry name" value="HTH-TYPE TRANSCRIPTIONAL REPRESSOR ALLR"/>
    <property type="match status" value="1"/>
</dbReference>
<keyword evidence="1" id="KW-0805">Transcription regulation</keyword>
<dbReference type="RefSeq" id="WP_074779614.1">
    <property type="nucleotide sequence ID" value="NZ_FOGN01000003.1"/>
</dbReference>
<feature type="domain" description="IclR-ED" evidence="7">
    <location>
        <begin position="84"/>
        <end position="264"/>
    </location>
</feature>
<evidence type="ECO:0000313" key="12">
    <source>
        <dbReference type="Proteomes" id="UP000186904"/>
    </source>
</evidence>
<dbReference type="InterPro" id="IPR036388">
    <property type="entry name" value="WH-like_DNA-bd_sf"/>
</dbReference>
<evidence type="ECO:0000259" key="7">
    <source>
        <dbReference type="PROSITE" id="PS51078"/>
    </source>
</evidence>
<dbReference type="PROSITE" id="PS51078">
    <property type="entry name" value="ICLR_ED"/>
    <property type="match status" value="1"/>
</dbReference>
<dbReference type="InterPro" id="IPR029016">
    <property type="entry name" value="GAF-like_dom_sf"/>
</dbReference>
<dbReference type="PROSITE" id="PS51077">
    <property type="entry name" value="HTH_ICLR"/>
    <property type="match status" value="1"/>
</dbReference>
<accession>A0A1H9U4G8</accession>
<dbReference type="Pfam" id="PF09339">
    <property type="entry name" value="HTH_IclR"/>
    <property type="match status" value="1"/>
</dbReference>
<evidence type="ECO:0000256" key="5">
    <source>
        <dbReference type="ARBA" id="ARBA00042627"/>
    </source>
</evidence>
<gene>
    <name evidence="10" type="ORF">FA869_15755</name>
    <name evidence="9" type="ORF">SAMN04487855_2138</name>
    <name evidence="8" type="ORF">SAMN05216589_2139</name>
</gene>
<evidence type="ECO:0000256" key="1">
    <source>
        <dbReference type="ARBA" id="ARBA00023015"/>
    </source>
</evidence>
<dbReference type="GO" id="GO:0003677">
    <property type="term" value="F:DNA binding"/>
    <property type="evidence" value="ECO:0007669"/>
    <property type="project" value="UniProtKB-KW"/>
</dbReference>
<reference evidence="10 13" key="2">
    <citation type="submission" date="2019-04" db="EMBL/GenBank/DDBJ databases">
        <title>Crypto-aerobic microbial life in anoxic (sulfidic) marine sediments.</title>
        <authorList>
            <person name="Bhattacharya S."/>
            <person name="Roy C."/>
            <person name="Mondal N."/>
            <person name="Sarkar J."/>
            <person name="Mandal S."/>
            <person name="Rameez M.J."/>
            <person name="Ghosh W."/>
        </authorList>
    </citation>
    <scope>NUCLEOTIDE SEQUENCE [LARGE SCALE GENOMIC DNA]</scope>
    <source>
        <strain evidence="10 13">SBBB</strain>
    </source>
</reference>
<evidence type="ECO:0000313" key="10">
    <source>
        <dbReference type="EMBL" id="TKA89662.1"/>
    </source>
</evidence>
<dbReference type="InterPro" id="IPR014757">
    <property type="entry name" value="Tscrpt_reg_IclR_C"/>
</dbReference>
<evidence type="ECO:0000313" key="13">
    <source>
        <dbReference type="Proteomes" id="UP000305198"/>
    </source>
</evidence>
<evidence type="ECO:0000256" key="4">
    <source>
        <dbReference type="ARBA" id="ARBA00040379"/>
    </source>
</evidence>
<dbReference type="OrthoDB" id="6057486at2"/>
<evidence type="ECO:0000256" key="3">
    <source>
        <dbReference type="ARBA" id="ARBA00023163"/>
    </source>
</evidence>
<protein>
    <recommendedName>
        <fullName evidence="4">HTH-type transcriptional repressor AllR</fullName>
    </recommendedName>
    <alternativeName>
        <fullName evidence="5">Negative regulator of allantoin and glyoxylate utilization operons</fullName>
    </alternativeName>
</protein>
<dbReference type="Proteomes" id="UP000305198">
    <property type="component" value="Unassembled WGS sequence"/>
</dbReference>
<dbReference type="SUPFAM" id="SSF55781">
    <property type="entry name" value="GAF domain-like"/>
    <property type="match status" value="1"/>
</dbReference>
<dbReference type="STRING" id="653930.SAMN05216589_2139"/>
<dbReference type="PANTHER" id="PTHR30136">
    <property type="entry name" value="HELIX-TURN-HELIX TRANSCRIPTIONAL REGULATOR, ICLR FAMILY"/>
    <property type="match status" value="1"/>
</dbReference>
<dbReference type="Gene3D" id="3.30.450.40">
    <property type="match status" value="1"/>
</dbReference>